<dbReference type="AlphaFoldDB" id="A0A166B0M2"/>
<protein>
    <submittedName>
        <fullName evidence="2">Uncharacterized protein</fullName>
    </submittedName>
</protein>
<dbReference type="Pfam" id="PF18898">
    <property type="entry name" value="DUF5654"/>
    <property type="match status" value="1"/>
</dbReference>
<evidence type="ECO:0000313" key="3">
    <source>
        <dbReference type="Proteomes" id="UP000077245"/>
    </source>
</evidence>
<comment type="caution">
    <text evidence="2">The sequence shown here is derived from an EMBL/GenBank/DDBJ whole genome shotgun (WGS) entry which is preliminary data.</text>
</comment>
<dbReference type="EMBL" id="LWMV01000163">
    <property type="protein sequence ID" value="KZX12713.1"/>
    <property type="molecule type" value="Genomic_DNA"/>
</dbReference>
<keyword evidence="1" id="KW-0812">Transmembrane</keyword>
<sequence>MTDSVKVEILKTTATLITTAFALVAGLAWNEAIKAIISTFFKEGSAIPGYLTYAIIVTVIAVLVAVLFARSLGKLGIELDD</sequence>
<reference evidence="2 3" key="1">
    <citation type="submission" date="2016-04" db="EMBL/GenBank/DDBJ databases">
        <title>Genome sequence of Methanobrevibacter curvatus DSM 11111.</title>
        <authorList>
            <person name="Poehlein A."/>
            <person name="Seedorf H."/>
            <person name="Daniel R."/>
        </authorList>
    </citation>
    <scope>NUCLEOTIDE SEQUENCE [LARGE SCALE GENOMIC DNA]</scope>
    <source>
        <strain evidence="2 3">DSM 11111</strain>
    </source>
</reference>
<organism evidence="2 3">
    <name type="scientific">Methanobrevibacter curvatus</name>
    <dbReference type="NCBI Taxonomy" id="49547"/>
    <lineage>
        <taxon>Archaea</taxon>
        <taxon>Methanobacteriati</taxon>
        <taxon>Methanobacteriota</taxon>
        <taxon>Methanomada group</taxon>
        <taxon>Methanobacteria</taxon>
        <taxon>Methanobacteriales</taxon>
        <taxon>Methanobacteriaceae</taxon>
        <taxon>Methanobrevibacter</taxon>
    </lineage>
</organism>
<dbReference type="Proteomes" id="UP000077245">
    <property type="component" value="Unassembled WGS sequence"/>
</dbReference>
<gene>
    <name evidence="2" type="ORF">MBCUR_09660</name>
</gene>
<evidence type="ECO:0000256" key="1">
    <source>
        <dbReference type="SAM" id="Phobius"/>
    </source>
</evidence>
<keyword evidence="3" id="KW-1185">Reference proteome</keyword>
<name>A0A166B0M2_9EURY</name>
<keyword evidence="1" id="KW-0472">Membrane</keyword>
<feature type="transmembrane region" description="Helical" evidence="1">
    <location>
        <begin position="50"/>
        <end position="69"/>
    </location>
</feature>
<feature type="transmembrane region" description="Helical" evidence="1">
    <location>
        <begin position="12"/>
        <end position="30"/>
    </location>
</feature>
<keyword evidence="1" id="KW-1133">Transmembrane helix</keyword>
<dbReference type="PATRIC" id="fig|49547.3.peg.1035"/>
<dbReference type="STRING" id="49547.MBCUR_09660"/>
<dbReference type="InterPro" id="IPR043713">
    <property type="entry name" value="DUF5654"/>
</dbReference>
<accession>A0A166B0M2</accession>
<evidence type="ECO:0000313" key="2">
    <source>
        <dbReference type="EMBL" id="KZX12713.1"/>
    </source>
</evidence>
<dbReference type="RefSeq" id="WP_067090921.1">
    <property type="nucleotide sequence ID" value="NZ_LWMV01000163.1"/>
</dbReference>
<proteinExistence type="predicted"/>